<keyword evidence="6" id="KW-1185">Reference proteome</keyword>
<dbReference type="GO" id="GO:0016887">
    <property type="term" value="F:ATP hydrolysis activity"/>
    <property type="evidence" value="ECO:0007669"/>
    <property type="project" value="InterPro"/>
</dbReference>
<dbReference type="Gene3D" id="1.10.8.60">
    <property type="match status" value="3"/>
</dbReference>
<dbReference type="Pfam" id="PF17866">
    <property type="entry name" value="AAA_lid_6"/>
    <property type="match status" value="3"/>
</dbReference>
<dbReference type="CDD" id="cd00009">
    <property type="entry name" value="AAA"/>
    <property type="match status" value="3"/>
</dbReference>
<dbReference type="InterPro" id="IPR003593">
    <property type="entry name" value="AAA+_ATPase"/>
</dbReference>
<dbReference type="SMART" id="SM00382">
    <property type="entry name" value="AAA"/>
    <property type="match status" value="4"/>
</dbReference>
<dbReference type="PRINTS" id="PR00819">
    <property type="entry name" value="CBXCFQXSUPER"/>
</dbReference>
<dbReference type="PANTHER" id="PTHR43392:SF2">
    <property type="entry name" value="AAA-TYPE ATPASE FAMILY PROTEIN _ ANKYRIN REPEAT FAMILY PROTEIN"/>
    <property type="match status" value="1"/>
</dbReference>
<reference evidence="6" key="1">
    <citation type="submission" date="2018-02" db="EMBL/GenBank/DDBJ databases">
        <authorList>
            <person name="Clavel T."/>
            <person name="Strowig T."/>
        </authorList>
    </citation>
    <scope>NUCLEOTIDE SEQUENCE [LARGE SCALE GENOMIC DNA]</scope>
    <source>
        <strain evidence="6">DSM 100764</strain>
    </source>
</reference>
<dbReference type="InterPro" id="IPR041627">
    <property type="entry name" value="AAA_lid_6"/>
</dbReference>
<dbReference type="Proteomes" id="UP000244925">
    <property type="component" value="Unassembled WGS sequence"/>
</dbReference>
<feature type="domain" description="AAA+ ATPase" evidence="4">
    <location>
        <begin position="760"/>
        <end position="900"/>
    </location>
</feature>
<comment type="similarity">
    <text evidence="1">Belongs to the CbxX/CfxQ family.</text>
</comment>
<name>A0A2V1IVS5_9BACT</name>
<dbReference type="AlphaFoldDB" id="A0A2V1IVS5"/>
<accession>A0A2V1IVS5</accession>
<dbReference type="InterPro" id="IPR027417">
    <property type="entry name" value="P-loop_NTPase"/>
</dbReference>
<feature type="domain" description="AAA+ ATPase" evidence="4">
    <location>
        <begin position="1037"/>
        <end position="1175"/>
    </location>
</feature>
<evidence type="ECO:0000313" key="5">
    <source>
        <dbReference type="EMBL" id="PWB06174.1"/>
    </source>
</evidence>
<dbReference type="Gene3D" id="3.40.50.300">
    <property type="entry name" value="P-loop containing nucleotide triphosphate hydrolases"/>
    <property type="match status" value="4"/>
</dbReference>
<dbReference type="SUPFAM" id="SSF52540">
    <property type="entry name" value="P-loop containing nucleoside triphosphate hydrolases"/>
    <property type="match status" value="4"/>
</dbReference>
<dbReference type="InterPro" id="IPR003959">
    <property type="entry name" value="ATPase_AAA_core"/>
</dbReference>
<evidence type="ECO:0000256" key="3">
    <source>
        <dbReference type="ARBA" id="ARBA00022840"/>
    </source>
</evidence>
<proteinExistence type="inferred from homology"/>
<dbReference type="Pfam" id="PF00004">
    <property type="entry name" value="AAA"/>
    <property type="match status" value="3"/>
</dbReference>
<dbReference type="Gene3D" id="1.10.1780.10">
    <property type="entry name" value="Clp, N-terminal domain"/>
    <property type="match status" value="1"/>
</dbReference>
<dbReference type="RefSeq" id="WP_107036817.1">
    <property type="nucleotide sequence ID" value="NZ_CAOMDK010000007.1"/>
</dbReference>
<dbReference type="EMBL" id="PUBV01000032">
    <property type="protein sequence ID" value="PWB06174.1"/>
    <property type="molecule type" value="Genomic_DNA"/>
</dbReference>
<dbReference type="SUPFAM" id="SSF81923">
    <property type="entry name" value="Double Clp-N motif"/>
    <property type="match status" value="1"/>
</dbReference>
<comment type="caution">
    <text evidence="5">The sequence shown here is derived from an EMBL/GenBank/DDBJ whole genome shotgun (WGS) entry which is preliminary data.</text>
</comment>
<dbReference type="InterPro" id="IPR000641">
    <property type="entry name" value="CbxX/CfxQ"/>
</dbReference>
<evidence type="ECO:0000256" key="1">
    <source>
        <dbReference type="ARBA" id="ARBA00010378"/>
    </source>
</evidence>
<dbReference type="FunFam" id="3.40.50.300:FF:000216">
    <property type="entry name" value="Type VII secretion ATPase EccA"/>
    <property type="match status" value="3"/>
</dbReference>
<evidence type="ECO:0000256" key="2">
    <source>
        <dbReference type="ARBA" id="ARBA00022741"/>
    </source>
</evidence>
<dbReference type="InterPro" id="IPR050773">
    <property type="entry name" value="CbxX/CfxQ_RuBisCO_ESX"/>
</dbReference>
<feature type="domain" description="AAA+ ATPase" evidence="4">
    <location>
        <begin position="479"/>
        <end position="619"/>
    </location>
</feature>
<sequence length="1266" mass="141785">MDFSQFRNRDITRIIEDAATISRDIGLREIEPVAMLVALNQHYTDELARYFNLCGIECNEFYSEVFNTIDLYPHSNQQQRALKLSTATVNALYIALEIERNIGEMSFPNSAIVTGLLMAPGPLKQLADRSGISSSMMQEIVTTSPESVYYDSVNERFVTGDRRNDLSQSHVVTEAYPDGPLNGGLESESYNIANPVGLIDEKNQIDEFILASLKMRDRGVNAKLECDMMLIGPTGTGKSYLAEHFTHKLHDAGLINRREPVVIDAVNWNVVEEKLGETLENIADGVLIVDNAQKLVSENDANNIGSLDSLFSAMSFMDRRPIVILVGLPGGMDEFISKNPSVASKFEYIFHLKEYSAEELAKICEATLMQKFNENLDEPCRLRLTNIFKHLLRNKPSNWAGAHSAVRKADNIFMAFNMHGNQRISLEDIAGVEERDVTIEEVLAKLDNFVGVDNIREELRQMTSEIECDRERFGGQPSIRSHFVFTGNPGTGKTTVARIFADALKALKVLPSGHLIEADRSKLVSGYVGQTAIQTNELIDQALGGVLFIDEAYTLVSDINSGSGFGKEAVDTLLKRLEDDRGKFVCIVAGYTKEMHDFLQSNPGMQSRFNKVIEFNDYTGPELAEIFRRIVANNRFALSDDAAGNIENFFKGLYAGRSRNFGNAREVRNIFDEAKKRQSRRLATMRNQGNYSPDMAFTLTREDIEGEESLRPMTIEDVMSEMDRDFIGMESVKAAVRNLATTISANMRRSMAGVGDNNKLGVHLLLTGNPGTGKTTVARTLGKVFRTIKLLPTDKVIEADKNAMVGQYVGSTPQKVNDLVDRAMGGILFIDEAYTLSEDSSSSNSFGKEAIETLMKRMEDDRGKFVCIMAGYRDLMEEFVRVNPGIDSRISHRIHIEDYSADELTKIYLRMAETQQMSMEVDAVETLKRAIVNMVTVKTKDFGNARDVRKLLDKTLERQSVRIQALPDSISPCELSLIKAEDIPVEVHQEIDERQCILKLDALVGLNGVKREIRNIAQYLKLEKMRAEALGKRFVGLRDHYLFLGNPGTGKTTVARILGEIFLSLGISKNTRFIETDRAGLVAGYVGQTASQTNRVIDSAMGGILFIDEAYILSQGFNDSFGQEAIDTLLKRMEDDRGKFVCIAAGYSHEMQQFITSNSGLQSRFNKVIHFEDYSEEELVEIFKRKILSDGLTIAANAEYEMKNMVSTIFGRRNANFGNAREINNLFQRVKEQQSNRLYQLMANGITPSNNDLLTLEQTDFLCDKL</sequence>
<organism evidence="5 6">
    <name type="scientific">Paramuribaculum intestinale</name>
    <dbReference type="NCBI Taxonomy" id="2094151"/>
    <lineage>
        <taxon>Bacteria</taxon>
        <taxon>Pseudomonadati</taxon>
        <taxon>Bacteroidota</taxon>
        <taxon>Bacteroidia</taxon>
        <taxon>Bacteroidales</taxon>
        <taxon>Muribaculaceae</taxon>
        <taxon>Paramuribaculum</taxon>
    </lineage>
</organism>
<dbReference type="GO" id="GO:0005524">
    <property type="term" value="F:ATP binding"/>
    <property type="evidence" value="ECO:0007669"/>
    <property type="project" value="UniProtKB-KW"/>
</dbReference>
<dbReference type="InterPro" id="IPR036628">
    <property type="entry name" value="Clp_N_dom_sf"/>
</dbReference>
<gene>
    <name evidence="5" type="ORF">C5O25_11135</name>
</gene>
<evidence type="ECO:0000259" key="4">
    <source>
        <dbReference type="SMART" id="SM00382"/>
    </source>
</evidence>
<keyword evidence="2" id="KW-0547">Nucleotide-binding</keyword>
<keyword evidence="3" id="KW-0067">ATP-binding</keyword>
<protein>
    <recommendedName>
        <fullName evidence="4">AAA+ ATPase domain-containing protein</fullName>
    </recommendedName>
</protein>
<evidence type="ECO:0000313" key="6">
    <source>
        <dbReference type="Proteomes" id="UP000244925"/>
    </source>
</evidence>
<dbReference type="PANTHER" id="PTHR43392">
    <property type="entry name" value="AAA-TYPE ATPASE FAMILY PROTEIN / ANKYRIN REPEAT FAMILY PROTEIN"/>
    <property type="match status" value="1"/>
</dbReference>
<feature type="domain" description="AAA+ ATPase" evidence="4">
    <location>
        <begin position="223"/>
        <end position="356"/>
    </location>
</feature>